<dbReference type="InterPro" id="IPR033131">
    <property type="entry name" value="Pectinesterase_Asp_AS"/>
</dbReference>
<evidence type="ECO:0000256" key="1">
    <source>
        <dbReference type="ARBA" id="ARBA00008891"/>
    </source>
</evidence>
<keyword evidence="3 5" id="KW-0063">Aspartyl esterase</keyword>
<organism evidence="7 8">
    <name type="scientific">Uliginosibacterium aquaticum</name>
    <dbReference type="NCBI Taxonomy" id="2731212"/>
    <lineage>
        <taxon>Bacteria</taxon>
        <taxon>Pseudomonadati</taxon>
        <taxon>Pseudomonadota</taxon>
        <taxon>Betaproteobacteria</taxon>
        <taxon>Rhodocyclales</taxon>
        <taxon>Zoogloeaceae</taxon>
        <taxon>Uliginosibacterium</taxon>
    </lineage>
</organism>
<keyword evidence="2 5" id="KW-0378">Hydrolase</keyword>
<dbReference type="PANTHER" id="PTHR31321">
    <property type="entry name" value="ACYL-COA THIOESTER HYDROLASE YBHC-RELATED"/>
    <property type="match status" value="1"/>
</dbReference>
<dbReference type="Gene3D" id="2.160.20.10">
    <property type="entry name" value="Single-stranded right-handed beta-helix, Pectin lyase-like"/>
    <property type="match status" value="1"/>
</dbReference>
<keyword evidence="8" id="KW-1185">Reference proteome</keyword>
<keyword evidence="5" id="KW-0732">Signal</keyword>
<dbReference type="PANTHER" id="PTHR31321:SF57">
    <property type="entry name" value="PECTINESTERASE 53-RELATED"/>
    <property type="match status" value="1"/>
</dbReference>
<protein>
    <recommendedName>
        <fullName evidence="5">Pectinesterase</fullName>
        <ecNumber evidence="5">3.1.1.11</ecNumber>
    </recommendedName>
</protein>
<dbReference type="InterPro" id="IPR000070">
    <property type="entry name" value="Pectinesterase_cat"/>
</dbReference>
<comment type="catalytic activity">
    <reaction evidence="5">
        <text>[(1-&gt;4)-alpha-D-galacturonosyl methyl ester](n) + n H2O = [(1-&gt;4)-alpha-D-galacturonosyl](n) + n methanol + n H(+)</text>
        <dbReference type="Rhea" id="RHEA:22380"/>
        <dbReference type="Rhea" id="RHEA-COMP:14570"/>
        <dbReference type="Rhea" id="RHEA-COMP:14573"/>
        <dbReference type="ChEBI" id="CHEBI:15377"/>
        <dbReference type="ChEBI" id="CHEBI:15378"/>
        <dbReference type="ChEBI" id="CHEBI:17790"/>
        <dbReference type="ChEBI" id="CHEBI:140522"/>
        <dbReference type="ChEBI" id="CHEBI:140523"/>
        <dbReference type="EC" id="3.1.1.11"/>
    </reaction>
</comment>
<evidence type="ECO:0000256" key="4">
    <source>
        <dbReference type="PROSITE-ProRule" id="PRU10040"/>
    </source>
</evidence>
<dbReference type="EMBL" id="JABCSC020000004">
    <property type="protein sequence ID" value="NSL56492.1"/>
    <property type="molecule type" value="Genomic_DNA"/>
</dbReference>
<dbReference type="PROSITE" id="PS00503">
    <property type="entry name" value="PECTINESTERASE_2"/>
    <property type="match status" value="1"/>
</dbReference>
<name>A0ABX2IJ33_9RHOO</name>
<sequence>MKTYQKTLSLAVLSALLLGACATSLEGPLATSTAKRPQLAVDKAAGQTMAAYFAKGGLIEEPSNDPWDPLTNGIGDVAKLKPTYIVAADGSGTHKTIQSVVDTLTAKGGSERVYVLVKPGTYREQICLKETAPVTFYGLDGDASKVLIVSNLASGSKKDKEATANACEGRKGADTYGTSGSSTFLAYSDGFQAKNLTISNDYDERPNPKSGTQAVALNTRGDKVILDNVRLLGNQDTLMVKSKDRATINRVFITNSYIEGDVDFIFGHAVTVFDKVEFKSLTDREGAEGGFVFAPSHPDIYPFGYLVTNSKFTSDANKEGKKISLGRAWDDSSGTYKAKDGKVHMPNGMLVIRSSWIGAHIDAESPWNKAATTSRPFDSEKAQTVQFGNPKVNTAFPANRLFEFRNSGPGAAK</sequence>
<evidence type="ECO:0000256" key="3">
    <source>
        <dbReference type="ARBA" id="ARBA00023085"/>
    </source>
</evidence>
<dbReference type="EC" id="3.1.1.11" evidence="5"/>
<evidence type="ECO:0000256" key="2">
    <source>
        <dbReference type="ARBA" id="ARBA00022801"/>
    </source>
</evidence>
<feature type="chain" id="PRO_5044950909" description="Pectinesterase" evidence="5">
    <location>
        <begin position="23"/>
        <end position="413"/>
    </location>
</feature>
<dbReference type="RefSeq" id="WP_170022817.1">
    <property type="nucleotide sequence ID" value="NZ_JABCSC020000004.1"/>
</dbReference>
<dbReference type="Proteomes" id="UP000778523">
    <property type="component" value="Unassembled WGS sequence"/>
</dbReference>
<comment type="pathway">
    <text evidence="5">Glycan metabolism; pectin degradation; 2-dehydro-3-deoxy-D-gluconate from pectin: step 1/5.</text>
</comment>
<reference evidence="7 8" key="1">
    <citation type="submission" date="2020-06" db="EMBL/GenBank/DDBJ databases">
        <title>Draft genome of Uliginosibacterium sp. IMCC34675.</title>
        <authorList>
            <person name="Song J."/>
        </authorList>
    </citation>
    <scope>NUCLEOTIDE SEQUENCE [LARGE SCALE GENOMIC DNA]</scope>
    <source>
        <strain evidence="7 8">IMCC34675</strain>
    </source>
</reference>
<proteinExistence type="inferred from homology"/>
<feature type="active site" evidence="4">
    <location>
        <position position="263"/>
    </location>
</feature>
<evidence type="ECO:0000259" key="6">
    <source>
        <dbReference type="Pfam" id="PF01095"/>
    </source>
</evidence>
<evidence type="ECO:0000313" key="7">
    <source>
        <dbReference type="EMBL" id="NSL56492.1"/>
    </source>
</evidence>
<dbReference type="InterPro" id="IPR011050">
    <property type="entry name" value="Pectin_lyase_fold/virulence"/>
</dbReference>
<accession>A0ABX2IJ33</accession>
<feature type="signal peptide" evidence="5">
    <location>
        <begin position="1"/>
        <end position="22"/>
    </location>
</feature>
<dbReference type="InterPro" id="IPR012334">
    <property type="entry name" value="Pectin_lyas_fold"/>
</dbReference>
<feature type="domain" description="Pectinesterase catalytic" evidence="6">
    <location>
        <begin position="85"/>
        <end position="335"/>
    </location>
</feature>
<evidence type="ECO:0000256" key="5">
    <source>
        <dbReference type="RuleBase" id="RU000589"/>
    </source>
</evidence>
<dbReference type="Pfam" id="PF01095">
    <property type="entry name" value="Pectinesterase"/>
    <property type="match status" value="1"/>
</dbReference>
<dbReference type="SUPFAM" id="SSF51126">
    <property type="entry name" value="Pectin lyase-like"/>
    <property type="match status" value="1"/>
</dbReference>
<dbReference type="PROSITE" id="PS51257">
    <property type="entry name" value="PROKAR_LIPOPROTEIN"/>
    <property type="match status" value="1"/>
</dbReference>
<comment type="similarity">
    <text evidence="1">Belongs to the pectinesterase family.</text>
</comment>
<evidence type="ECO:0000313" key="8">
    <source>
        <dbReference type="Proteomes" id="UP000778523"/>
    </source>
</evidence>
<gene>
    <name evidence="7" type="ORF">HJ583_015775</name>
</gene>
<comment type="caution">
    <text evidence="7">The sequence shown here is derived from an EMBL/GenBank/DDBJ whole genome shotgun (WGS) entry which is preliminary data.</text>
</comment>